<keyword evidence="2" id="KW-1185">Reference proteome</keyword>
<sequence length="483" mass="55017">MAASQNSGIVAAALYAIMTLPKDAPLHVVSSTDALTTILFRKRQEWEDRGWVGVPGAQYFKALVNQLRQRCAPTSFAVRDRTQDRLMEAAEKMCATASDPTAISSIRLVPPVRDDAFELSGTKLNALTQAHAYKCIREKTKRTPRAATEHQMMRVLTAARVSGRPGMTQAEVWNGVRHRDIQRKIVDFLWKALHGAHRVGHYWTKIPGYEERGMCQRCGVEDSMEHILVHCTAYGRLKVWEMAESLWARKGLPWHGVDCQWEDILGAGANADFIEGDATPKAVARLWRILITESAHLVWRLRCARVIGHGEDADWQHSPKAVETMWLRVINSRLRQDVTATHSRFGRQALHPKLVADMWKGVVQLDTAPLAEWVKRVDRHRASWSGRFSTGEPRSVFDVKTVLFRTLSGSFERSIYRPEYVRFRPFYGPPLVYDPRPHGYCFSRPLHHSFYRPENGLNRRPKCALNAPFFASHLDRHDTGIIG</sequence>
<protein>
    <recommendedName>
        <fullName evidence="3">Reverse transcriptase zinc-binding domain-containing protein</fullName>
    </recommendedName>
</protein>
<dbReference type="AlphaFoldDB" id="S8DZI3"/>
<dbReference type="EMBL" id="KE504187">
    <property type="protein sequence ID" value="EPS96543.1"/>
    <property type="molecule type" value="Genomic_DNA"/>
</dbReference>
<proteinExistence type="predicted"/>
<name>S8DZI3_FOMSC</name>
<reference evidence="1 2" key="1">
    <citation type="journal article" date="2012" name="Science">
        <title>The Paleozoic origin of enzymatic lignin decomposition reconstructed from 31 fungal genomes.</title>
        <authorList>
            <person name="Floudas D."/>
            <person name="Binder M."/>
            <person name="Riley R."/>
            <person name="Barry K."/>
            <person name="Blanchette R.A."/>
            <person name="Henrissat B."/>
            <person name="Martinez A.T."/>
            <person name="Otillar R."/>
            <person name="Spatafora J.W."/>
            <person name="Yadav J.S."/>
            <person name="Aerts A."/>
            <person name="Benoit I."/>
            <person name="Boyd A."/>
            <person name="Carlson A."/>
            <person name="Copeland A."/>
            <person name="Coutinho P.M."/>
            <person name="de Vries R.P."/>
            <person name="Ferreira P."/>
            <person name="Findley K."/>
            <person name="Foster B."/>
            <person name="Gaskell J."/>
            <person name="Glotzer D."/>
            <person name="Gorecki P."/>
            <person name="Heitman J."/>
            <person name="Hesse C."/>
            <person name="Hori C."/>
            <person name="Igarashi K."/>
            <person name="Jurgens J.A."/>
            <person name="Kallen N."/>
            <person name="Kersten P."/>
            <person name="Kohler A."/>
            <person name="Kuees U."/>
            <person name="Kumar T.K.A."/>
            <person name="Kuo A."/>
            <person name="LaButti K."/>
            <person name="Larrondo L.F."/>
            <person name="Lindquist E."/>
            <person name="Ling A."/>
            <person name="Lombard V."/>
            <person name="Lucas S."/>
            <person name="Lundell T."/>
            <person name="Martin R."/>
            <person name="McLaughlin D.J."/>
            <person name="Morgenstern I."/>
            <person name="Morin E."/>
            <person name="Murat C."/>
            <person name="Nagy L.G."/>
            <person name="Nolan M."/>
            <person name="Ohm R.A."/>
            <person name="Patyshakuliyeva A."/>
            <person name="Rokas A."/>
            <person name="Ruiz-Duenas F.J."/>
            <person name="Sabat G."/>
            <person name="Salamov A."/>
            <person name="Samejima M."/>
            <person name="Schmutz J."/>
            <person name="Slot J.C."/>
            <person name="St John F."/>
            <person name="Stenlid J."/>
            <person name="Sun H."/>
            <person name="Sun S."/>
            <person name="Syed K."/>
            <person name="Tsang A."/>
            <person name="Wiebenga A."/>
            <person name="Young D."/>
            <person name="Pisabarro A."/>
            <person name="Eastwood D.C."/>
            <person name="Martin F."/>
            <person name="Cullen D."/>
            <person name="Grigoriev I.V."/>
            <person name="Hibbett D.S."/>
        </authorList>
    </citation>
    <scope>NUCLEOTIDE SEQUENCE</scope>
    <source>
        <strain evidence="2">FP-58527</strain>
    </source>
</reference>
<evidence type="ECO:0008006" key="3">
    <source>
        <dbReference type="Google" id="ProtNLM"/>
    </source>
</evidence>
<dbReference type="eggNOG" id="KOG3752">
    <property type="taxonomic scope" value="Eukaryota"/>
</dbReference>
<dbReference type="Proteomes" id="UP000015241">
    <property type="component" value="Unassembled WGS sequence"/>
</dbReference>
<dbReference type="STRING" id="743788.S8DZI3"/>
<dbReference type="InParanoid" id="S8DZI3"/>
<organism evidence="1 2">
    <name type="scientific">Fomitopsis schrenkii</name>
    <name type="common">Brown rot fungus</name>
    <dbReference type="NCBI Taxonomy" id="2126942"/>
    <lineage>
        <taxon>Eukaryota</taxon>
        <taxon>Fungi</taxon>
        <taxon>Dikarya</taxon>
        <taxon>Basidiomycota</taxon>
        <taxon>Agaricomycotina</taxon>
        <taxon>Agaricomycetes</taxon>
        <taxon>Polyporales</taxon>
        <taxon>Fomitopsis</taxon>
    </lineage>
</organism>
<evidence type="ECO:0000313" key="2">
    <source>
        <dbReference type="Proteomes" id="UP000015241"/>
    </source>
</evidence>
<gene>
    <name evidence="1" type="ORF">FOMPIDRAFT_1130233</name>
</gene>
<dbReference type="HOGENOM" id="CLU_044484_3_1_1"/>
<evidence type="ECO:0000313" key="1">
    <source>
        <dbReference type="EMBL" id="EPS96543.1"/>
    </source>
</evidence>
<accession>S8DZI3</accession>